<feature type="compositionally biased region" description="Basic residues" evidence="6">
    <location>
        <begin position="897"/>
        <end position="908"/>
    </location>
</feature>
<feature type="compositionally biased region" description="Low complexity" evidence="6">
    <location>
        <begin position="704"/>
        <end position="714"/>
    </location>
</feature>
<evidence type="ECO:0000256" key="6">
    <source>
        <dbReference type="SAM" id="MobiDB-lite"/>
    </source>
</evidence>
<reference evidence="9" key="1">
    <citation type="submission" date="2017-01" db="EMBL/GenBank/DDBJ databases">
        <title>Comparative genomics of anhydrobiosis in the tardigrade Hypsibius dujardini.</title>
        <authorList>
            <person name="Yoshida Y."/>
            <person name="Koutsovoulos G."/>
            <person name="Laetsch D."/>
            <person name="Stevens L."/>
            <person name="Kumar S."/>
            <person name="Horikawa D."/>
            <person name="Ishino K."/>
            <person name="Komine S."/>
            <person name="Tomita M."/>
            <person name="Blaxter M."/>
            <person name="Arakawa K."/>
        </authorList>
    </citation>
    <scope>NUCLEOTIDE SEQUENCE [LARGE SCALE GENOMIC DNA]</scope>
    <source>
        <strain evidence="9">Z151</strain>
    </source>
</reference>
<keyword evidence="9" id="KW-1185">Reference proteome</keyword>
<name>A0A1W0XAF6_HYPEX</name>
<dbReference type="PANTHER" id="PTHR14911:SF13">
    <property type="entry name" value="TRNA (GUANINE(6)-N2)-METHYLTRANSFERASE THUMP3"/>
    <property type="match status" value="1"/>
</dbReference>
<dbReference type="GO" id="GO:0045892">
    <property type="term" value="P:negative regulation of DNA-templated transcription"/>
    <property type="evidence" value="ECO:0007669"/>
    <property type="project" value="InterPro"/>
</dbReference>
<evidence type="ECO:0000256" key="5">
    <source>
        <dbReference type="ARBA" id="ARBA00022694"/>
    </source>
</evidence>
<dbReference type="AlphaFoldDB" id="A0A1W0XAF6"/>
<dbReference type="InterPro" id="IPR004114">
    <property type="entry name" value="THUMP_dom"/>
</dbReference>
<sequence>MDGETSQLDGIRQATCRIYATVPSGFEFAAKDEAHERFGKDMDTAATHTERGALRFSIPISRVAETVKLRAVDHLYVVMLETKKTFSATKEEALKETREMVGENINWKEGFAVWKILSHILTPEKSAVDVPSNFMEGGEYVPAFRATCYRSGKHSFSSQEAMAEFGGQLHTTFNWTVNLKNYDVDVVLIIDDDRVSVCLALTNEPLFRRNITFFGPTTLRATIAYSMVRMGEPKAGDVVCDPMCGSGSIPIEAALGFSNLQVICGDNFLAASVKTMENVRGIERSLGIPIRNVDAVQWDLVAFPLRSNTVDVWVSDFPFGKRHKCNRRELYPRALIAMARASKPGVTRAVILTKDRQAMAFALKATQFWYLRKVIGVNIGGLNAWVYSLFRTTFNVIRFQIVWIAGISAGQAFRISKQRRFKMSQHVFDMLAVDRTSLANEPSTSSGKKVKSYKAAKKIPKGMSRELFSIMAVDGDLPEVYSTIPSTPPVTDSWKKTVHRDKKRRARKWLMTTFQATSRQKSEPFLSHWCKAEDADKEYPFAKLAPHCFAEPLDLPAFTREEFAMIPTEPGSSMWSEDATRHLMDLVSRYDLRFEVIQYVWNEEQFGKKDCVDLRARFTEVYNFLVRWRGDNRPPLPAYDAATERKRRIQLSRLQMRTQEEIDEHIMLKEQERKIRMNKDERERRQGIFQQRLKDVKARTQTESSSKPGPSHKSSSGHKADKPAVLPPNSAASKKSVKKSNGTLKKSDKRKSIDPATASGFGPLPENTVRFPEIKGAGIQARSLRLKLPNAVSSKKATALKIMLNEIKVDEHPMASEEVIDEFNQLRTDLLSLYDLKGAIVNAQADLVHLKVDIGDRIQEPQVQALLAKAEGSLNACSTTGMISSSVDVAPTSSGTRYRRRQDHLKSH</sequence>
<evidence type="ECO:0000313" key="8">
    <source>
        <dbReference type="EMBL" id="OQV24507.1"/>
    </source>
</evidence>
<dbReference type="GO" id="GO:0005634">
    <property type="term" value="C:nucleus"/>
    <property type="evidence" value="ECO:0007669"/>
    <property type="project" value="InterPro"/>
</dbReference>
<gene>
    <name evidence="8" type="ORF">BV898_01569</name>
</gene>
<dbReference type="Gene3D" id="1.10.10.60">
    <property type="entry name" value="Homeodomain-like"/>
    <property type="match status" value="1"/>
</dbReference>
<keyword evidence="2" id="KW-0963">Cytoplasm</keyword>
<feature type="region of interest" description="Disordered" evidence="6">
    <location>
        <begin position="888"/>
        <end position="908"/>
    </location>
</feature>
<dbReference type="SUPFAM" id="SSF53335">
    <property type="entry name" value="S-adenosyl-L-methionine-dependent methyltransferases"/>
    <property type="match status" value="1"/>
</dbReference>
<dbReference type="GO" id="GO:0043527">
    <property type="term" value="C:tRNA methyltransferase complex"/>
    <property type="evidence" value="ECO:0007669"/>
    <property type="project" value="UniProtKB-ARBA"/>
</dbReference>
<dbReference type="GO" id="GO:0016423">
    <property type="term" value="F:tRNA (guanine) methyltransferase activity"/>
    <property type="evidence" value="ECO:0007669"/>
    <property type="project" value="TreeGrafter"/>
</dbReference>
<dbReference type="PROSITE" id="PS01261">
    <property type="entry name" value="UPF0020"/>
    <property type="match status" value="1"/>
</dbReference>
<organism evidence="8 9">
    <name type="scientific">Hypsibius exemplaris</name>
    <name type="common">Freshwater tardigrade</name>
    <dbReference type="NCBI Taxonomy" id="2072580"/>
    <lineage>
        <taxon>Eukaryota</taxon>
        <taxon>Metazoa</taxon>
        <taxon>Ecdysozoa</taxon>
        <taxon>Tardigrada</taxon>
        <taxon>Eutardigrada</taxon>
        <taxon>Parachela</taxon>
        <taxon>Hypsibioidea</taxon>
        <taxon>Hypsibiidae</taxon>
        <taxon>Hypsibius</taxon>
    </lineage>
</organism>
<evidence type="ECO:0000256" key="2">
    <source>
        <dbReference type="ARBA" id="ARBA00022490"/>
    </source>
</evidence>
<comment type="caution">
    <text evidence="8">The sequence shown here is derived from an EMBL/GenBank/DDBJ whole genome shotgun (WGS) entry which is preliminary data.</text>
</comment>
<dbReference type="Pfam" id="PF01170">
    <property type="entry name" value="UPF0020"/>
    <property type="match status" value="1"/>
</dbReference>
<dbReference type="Gene3D" id="3.40.50.150">
    <property type="entry name" value="Vaccinia Virus protein VP39"/>
    <property type="match status" value="1"/>
</dbReference>
<evidence type="ECO:0000256" key="1">
    <source>
        <dbReference type="ARBA" id="ARBA00004496"/>
    </source>
</evidence>
<dbReference type="Pfam" id="PF05499">
    <property type="entry name" value="DMAP1"/>
    <property type="match status" value="1"/>
</dbReference>
<dbReference type="GO" id="GO:0030488">
    <property type="term" value="P:tRNA methylation"/>
    <property type="evidence" value="ECO:0007669"/>
    <property type="project" value="TreeGrafter"/>
</dbReference>
<comment type="subcellular location">
    <subcellularLocation>
        <location evidence="1">Cytoplasm</location>
    </subcellularLocation>
</comment>
<dbReference type="Gene3D" id="3.30.2130.30">
    <property type="match status" value="1"/>
</dbReference>
<dbReference type="CDD" id="cd11715">
    <property type="entry name" value="THUMP_AdoMetMT"/>
    <property type="match status" value="1"/>
</dbReference>
<dbReference type="GO" id="GO:0005737">
    <property type="term" value="C:cytoplasm"/>
    <property type="evidence" value="ECO:0007669"/>
    <property type="project" value="UniProtKB-SubCell"/>
</dbReference>
<evidence type="ECO:0000256" key="4">
    <source>
        <dbReference type="ARBA" id="ARBA00022679"/>
    </source>
</evidence>
<evidence type="ECO:0000313" key="9">
    <source>
        <dbReference type="Proteomes" id="UP000192578"/>
    </source>
</evidence>
<dbReference type="Pfam" id="PF16282">
    <property type="entry name" value="SANT_DAMP1_like"/>
    <property type="match status" value="1"/>
</dbReference>
<feature type="region of interest" description="Disordered" evidence="6">
    <location>
        <begin position="673"/>
        <end position="769"/>
    </location>
</feature>
<evidence type="ECO:0000259" key="7">
    <source>
        <dbReference type="SMART" id="SM00981"/>
    </source>
</evidence>
<dbReference type="SMART" id="SM00981">
    <property type="entry name" value="THUMP"/>
    <property type="match status" value="1"/>
</dbReference>
<dbReference type="InterPro" id="IPR000241">
    <property type="entry name" value="RlmKL-like_Mtase"/>
</dbReference>
<keyword evidence="5" id="KW-0819">tRNA processing</keyword>
<dbReference type="SUPFAM" id="SSF143437">
    <property type="entry name" value="THUMP domain-like"/>
    <property type="match status" value="1"/>
</dbReference>
<feature type="domain" description="THUMP" evidence="7">
    <location>
        <begin position="119"/>
        <end position="201"/>
    </location>
</feature>
<dbReference type="EMBL" id="MTYJ01000006">
    <property type="protein sequence ID" value="OQV24507.1"/>
    <property type="molecule type" value="Genomic_DNA"/>
</dbReference>
<evidence type="ECO:0000256" key="3">
    <source>
        <dbReference type="ARBA" id="ARBA00022603"/>
    </source>
</evidence>
<dbReference type="InterPro" id="IPR032563">
    <property type="entry name" value="DAMP1_SANT-like"/>
</dbReference>
<proteinExistence type="predicted"/>
<dbReference type="FunFam" id="3.40.50.150:FF:000073">
    <property type="entry name" value="THUMP domain containing 3"/>
    <property type="match status" value="1"/>
</dbReference>
<keyword evidence="4" id="KW-0808">Transferase</keyword>
<dbReference type="OrthoDB" id="47730at2759"/>
<feature type="compositionally biased region" description="Basic and acidic residues" evidence="6">
    <location>
        <begin position="673"/>
        <end position="700"/>
    </location>
</feature>
<dbReference type="InterPro" id="IPR053943">
    <property type="entry name" value="RlmKL-like_Mtase_CS"/>
</dbReference>
<dbReference type="InterPro" id="IPR029063">
    <property type="entry name" value="SAM-dependent_MTases_sf"/>
</dbReference>
<protein>
    <submittedName>
        <fullName evidence="8">THUMP domain-containing protein 3</fullName>
    </submittedName>
</protein>
<dbReference type="PANTHER" id="PTHR14911">
    <property type="entry name" value="THUMP DOMAIN-CONTAINING"/>
    <property type="match status" value="1"/>
</dbReference>
<dbReference type="GO" id="GO:0003723">
    <property type="term" value="F:RNA binding"/>
    <property type="evidence" value="ECO:0007669"/>
    <property type="project" value="InterPro"/>
</dbReference>
<accession>A0A1W0XAF6</accession>
<keyword evidence="3" id="KW-0489">Methyltransferase</keyword>
<dbReference type="Proteomes" id="UP000192578">
    <property type="component" value="Unassembled WGS sequence"/>
</dbReference>
<dbReference type="InterPro" id="IPR008468">
    <property type="entry name" value="DMAP1"/>
</dbReference>